<keyword evidence="1" id="KW-0472">Membrane</keyword>
<sequence length="116" mass="13239">MEPLYGLQPIIGGTGNACIIIACCLFFVDLITSDFYLEKDPLVLWQFWFATLTLFQTSLVFLSEVSYEYLIFSNTSLYNSLVYISQFLYTSTMGLIVAKFISELMLKSAKKIRQNA</sequence>
<evidence type="ECO:0000313" key="3">
    <source>
        <dbReference type="Proteomes" id="UP001596163"/>
    </source>
</evidence>
<name>A0ABW0C0I8_9BACT</name>
<organism evidence="2 3">
    <name type="scientific">Algoriphagus aquatilis</name>
    <dbReference type="NCBI Taxonomy" id="490186"/>
    <lineage>
        <taxon>Bacteria</taxon>
        <taxon>Pseudomonadati</taxon>
        <taxon>Bacteroidota</taxon>
        <taxon>Cytophagia</taxon>
        <taxon>Cytophagales</taxon>
        <taxon>Cyclobacteriaceae</taxon>
        <taxon>Algoriphagus</taxon>
    </lineage>
</organism>
<keyword evidence="3" id="KW-1185">Reference proteome</keyword>
<gene>
    <name evidence="2" type="ORF">ACFPIK_16785</name>
</gene>
<keyword evidence="1" id="KW-1133">Transmembrane helix</keyword>
<evidence type="ECO:0000256" key="1">
    <source>
        <dbReference type="SAM" id="Phobius"/>
    </source>
</evidence>
<feature type="transmembrane region" description="Helical" evidence="1">
    <location>
        <begin position="6"/>
        <end position="30"/>
    </location>
</feature>
<protein>
    <submittedName>
        <fullName evidence="2">Uncharacterized protein</fullName>
    </submittedName>
</protein>
<reference evidence="3" key="1">
    <citation type="journal article" date="2019" name="Int. J. Syst. Evol. Microbiol.">
        <title>The Global Catalogue of Microorganisms (GCM) 10K type strain sequencing project: providing services to taxonomists for standard genome sequencing and annotation.</title>
        <authorList>
            <consortium name="The Broad Institute Genomics Platform"/>
            <consortium name="The Broad Institute Genome Sequencing Center for Infectious Disease"/>
            <person name="Wu L."/>
            <person name="Ma J."/>
        </authorList>
    </citation>
    <scope>NUCLEOTIDE SEQUENCE [LARGE SCALE GENOMIC DNA]</scope>
    <source>
        <strain evidence="3">CGMCC 1.7030</strain>
    </source>
</reference>
<dbReference type="RefSeq" id="WP_377917372.1">
    <property type="nucleotide sequence ID" value="NZ_JBHSKS010000019.1"/>
</dbReference>
<feature type="transmembrane region" description="Helical" evidence="1">
    <location>
        <begin position="42"/>
        <end position="62"/>
    </location>
</feature>
<proteinExistence type="predicted"/>
<evidence type="ECO:0000313" key="2">
    <source>
        <dbReference type="EMBL" id="MFC5193431.1"/>
    </source>
</evidence>
<comment type="caution">
    <text evidence="2">The sequence shown here is derived from an EMBL/GenBank/DDBJ whole genome shotgun (WGS) entry which is preliminary data.</text>
</comment>
<keyword evidence="1" id="KW-0812">Transmembrane</keyword>
<dbReference type="Proteomes" id="UP001596163">
    <property type="component" value="Unassembled WGS sequence"/>
</dbReference>
<dbReference type="EMBL" id="JBHSKS010000019">
    <property type="protein sequence ID" value="MFC5193431.1"/>
    <property type="molecule type" value="Genomic_DNA"/>
</dbReference>
<feature type="transmembrane region" description="Helical" evidence="1">
    <location>
        <begin position="82"/>
        <end position="101"/>
    </location>
</feature>
<accession>A0ABW0C0I8</accession>